<dbReference type="Proteomes" id="UP000238350">
    <property type="component" value="Unassembled WGS sequence"/>
</dbReference>
<dbReference type="STRING" id="45607.A0A2T0FCB0"/>
<protein>
    <submittedName>
        <fullName evidence="2">Uncharacterized protein</fullName>
    </submittedName>
</protein>
<dbReference type="PANTHER" id="PTHR28002">
    <property type="entry name" value="MIOREX COMPLEX COMPONENT 11"/>
    <property type="match status" value="1"/>
</dbReference>
<evidence type="ECO:0000313" key="2">
    <source>
        <dbReference type="EMBL" id="PRT52642.1"/>
    </source>
</evidence>
<keyword evidence="1" id="KW-0472">Membrane</keyword>
<dbReference type="AlphaFoldDB" id="A0A2T0FCB0"/>
<dbReference type="Pfam" id="PF10306">
    <property type="entry name" value="FLILHELTA"/>
    <property type="match status" value="1"/>
</dbReference>
<dbReference type="RefSeq" id="XP_024662588.1">
    <property type="nucleotide sequence ID" value="XM_024806820.1"/>
</dbReference>
<keyword evidence="1" id="KW-1133">Transmembrane helix</keyword>
<name>A0A2T0FCB0_9ASCO</name>
<organism evidence="2 3">
    <name type="scientific">Wickerhamiella sorbophila</name>
    <dbReference type="NCBI Taxonomy" id="45607"/>
    <lineage>
        <taxon>Eukaryota</taxon>
        <taxon>Fungi</taxon>
        <taxon>Dikarya</taxon>
        <taxon>Ascomycota</taxon>
        <taxon>Saccharomycotina</taxon>
        <taxon>Dipodascomycetes</taxon>
        <taxon>Dipodascales</taxon>
        <taxon>Trichomonascaceae</taxon>
        <taxon>Wickerhamiella</taxon>
    </lineage>
</organism>
<dbReference type="GO" id="GO:0005739">
    <property type="term" value="C:mitochondrion"/>
    <property type="evidence" value="ECO:0007669"/>
    <property type="project" value="TreeGrafter"/>
</dbReference>
<evidence type="ECO:0000256" key="1">
    <source>
        <dbReference type="SAM" id="Phobius"/>
    </source>
</evidence>
<evidence type="ECO:0000313" key="3">
    <source>
        <dbReference type="Proteomes" id="UP000238350"/>
    </source>
</evidence>
<sequence>MLGRESLIRLGVGKRMPLMILQQQRGLMSRAAKQIKEKVPGSAATRMFPKFMAKYAAKIGGAPMSHLTSFLLIHELTAIVPLFGIWGAFYYLDYVPLGMPDWLIENGSEFIRKMAQRKNWDIMLHAETGAKIVAQGAASYAIVKAVLPLRLIFSLWCTPWVARRVVGPILGAFKRAKKTSTGPDIKQGILPETLNKKKIEKKHDMQDQL</sequence>
<keyword evidence="3" id="KW-1185">Reference proteome</keyword>
<dbReference type="OrthoDB" id="5580261at2759"/>
<proteinExistence type="predicted"/>
<dbReference type="GeneID" id="36514011"/>
<gene>
    <name evidence="2" type="ORF">B9G98_00262</name>
</gene>
<reference evidence="2 3" key="1">
    <citation type="submission" date="2017-04" db="EMBL/GenBank/DDBJ databases">
        <title>Genome sequencing of [Candida] sorbophila.</title>
        <authorList>
            <person name="Ahn J.O."/>
        </authorList>
    </citation>
    <scope>NUCLEOTIDE SEQUENCE [LARGE SCALE GENOMIC DNA]</scope>
    <source>
        <strain evidence="2 3">DS02</strain>
    </source>
</reference>
<keyword evidence="1" id="KW-0812">Transmembrane</keyword>
<dbReference type="PANTHER" id="PTHR28002:SF1">
    <property type="entry name" value="MIOREX COMPLEX COMPONENT 11"/>
    <property type="match status" value="1"/>
</dbReference>
<comment type="caution">
    <text evidence="2">The sequence shown here is derived from an EMBL/GenBank/DDBJ whole genome shotgun (WGS) entry which is preliminary data.</text>
</comment>
<accession>A0A2T0FCB0</accession>
<dbReference type="EMBL" id="NDIQ01000001">
    <property type="protein sequence ID" value="PRT52642.1"/>
    <property type="molecule type" value="Genomic_DNA"/>
</dbReference>
<dbReference type="InterPro" id="IPR018811">
    <property type="entry name" value="MRX11"/>
</dbReference>
<feature type="transmembrane region" description="Helical" evidence="1">
    <location>
        <begin position="71"/>
        <end position="92"/>
    </location>
</feature>